<dbReference type="EMBL" id="CP099420">
    <property type="protein sequence ID" value="USW50845.1"/>
    <property type="molecule type" value="Genomic_DNA"/>
</dbReference>
<proteinExistence type="predicted"/>
<dbReference type="OrthoDB" id="3650369at2759"/>
<dbReference type="AlphaFoldDB" id="A0A9Q9AQR6"/>
<gene>
    <name evidence="1" type="ORF">Slin15195_G041640</name>
</gene>
<evidence type="ECO:0000313" key="1">
    <source>
        <dbReference type="EMBL" id="USW50845.1"/>
    </source>
</evidence>
<evidence type="ECO:0000313" key="2">
    <source>
        <dbReference type="Proteomes" id="UP001056384"/>
    </source>
</evidence>
<protein>
    <submittedName>
        <fullName evidence="1">Uncharacterized protein</fullName>
    </submittedName>
</protein>
<accession>A0A9Q9AQR6</accession>
<organism evidence="1 2">
    <name type="scientific">Septoria linicola</name>
    <dbReference type="NCBI Taxonomy" id="215465"/>
    <lineage>
        <taxon>Eukaryota</taxon>
        <taxon>Fungi</taxon>
        <taxon>Dikarya</taxon>
        <taxon>Ascomycota</taxon>
        <taxon>Pezizomycotina</taxon>
        <taxon>Dothideomycetes</taxon>
        <taxon>Dothideomycetidae</taxon>
        <taxon>Mycosphaerellales</taxon>
        <taxon>Mycosphaerellaceae</taxon>
        <taxon>Septoria</taxon>
    </lineage>
</organism>
<name>A0A9Q9AQR6_9PEZI</name>
<sequence length="214" mass="25052">MADSLLVGDPRSPRTPNLSTRHNLADKIERCMQDDGHDKWGFVIYRCSSADQAKCETFWSRYCTAIRHRLERHGDLDFFESLDITVVEDPVNLDRASTAVVREREWSAKDDTSEWVKCQRLRFCIQVDDASLDSVVTAPTTPKEYPDGFVNLIWKRWLPEDEDDDCWEPLEGARCKDVGWMRVALRFIVSMYCHMRDEFAWDSEYKRPPEVAIH</sequence>
<keyword evidence="2" id="KW-1185">Reference proteome</keyword>
<reference evidence="1" key="1">
    <citation type="submission" date="2022-06" db="EMBL/GenBank/DDBJ databases">
        <title>Complete genome sequences of two strains of the flax pathogen Septoria linicola.</title>
        <authorList>
            <person name="Lapalu N."/>
            <person name="Simon A."/>
            <person name="Demenou B."/>
            <person name="Paumier D."/>
            <person name="Guillot M.-P."/>
            <person name="Gout L."/>
            <person name="Valade R."/>
        </authorList>
    </citation>
    <scope>NUCLEOTIDE SEQUENCE</scope>
    <source>
        <strain evidence="1">SE15195</strain>
    </source>
</reference>
<dbReference type="Proteomes" id="UP001056384">
    <property type="component" value="Chromosome 3"/>
</dbReference>